<organismHost>
    <name type="scientific">Cafeteria roenbergensis</name>
    <name type="common">Marine flagellate</name>
    <dbReference type="NCBI Taxonomy" id="33653"/>
</organismHost>
<protein>
    <submittedName>
        <fullName evidence="2">Uncharacterized protein</fullName>
    </submittedName>
</protein>
<dbReference type="KEGG" id="vg:9887569"/>
<name>E3T4T7_CROVB</name>
<feature type="transmembrane region" description="Helical" evidence="1">
    <location>
        <begin position="99"/>
        <end position="116"/>
    </location>
</feature>
<accession>E3T4T7</accession>
<proteinExistence type="predicted"/>
<organism evidence="2 3">
    <name type="scientific">Cafeteria roenbergensis virus (strain BV-PW1)</name>
    <name type="common">CroV</name>
    <dbReference type="NCBI Taxonomy" id="693272"/>
    <lineage>
        <taxon>Viruses</taxon>
        <taxon>Varidnaviria</taxon>
        <taxon>Bamfordvirae</taxon>
        <taxon>Nucleocytoviricota</taxon>
        <taxon>Megaviricetes</taxon>
        <taxon>Imitervirales</taxon>
        <taxon>Mimiviridae</taxon>
        <taxon>Aliimimivirinae</taxon>
        <taxon>Rheavirus</taxon>
        <taxon>Rheavirus sinusmexicani</taxon>
    </lineage>
</organism>
<dbReference type="GeneID" id="9887569"/>
<evidence type="ECO:0000313" key="3">
    <source>
        <dbReference type="Proteomes" id="UP000029781"/>
    </source>
</evidence>
<dbReference type="RefSeq" id="YP_003969799.1">
    <property type="nucleotide sequence ID" value="NC_014637.1"/>
</dbReference>
<reference evidence="2 3" key="1">
    <citation type="journal article" date="2010" name="Proc. Natl. Acad. Sci. U.S.A.">
        <title>Giant virus with a remarkable complement of genes infects marine zooplankton.</title>
        <authorList>
            <person name="Fischer M.G."/>
            <person name="Allen M.J."/>
            <person name="Wilson W.H."/>
            <person name="Suttle C.A."/>
        </authorList>
    </citation>
    <scope>NUCLEOTIDE SEQUENCE [LARGE SCALE GENOMIC DNA]</scope>
    <source>
        <strain evidence="2 3">BV-PW1</strain>
    </source>
</reference>
<evidence type="ECO:0000313" key="2">
    <source>
        <dbReference type="EMBL" id="ADO67200.1"/>
    </source>
</evidence>
<dbReference type="Proteomes" id="UP000029781">
    <property type="component" value="Segment"/>
</dbReference>
<dbReference type="EMBL" id="GU244497">
    <property type="protein sequence ID" value="ADO67200.1"/>
    <property type="molecule type" value="Genomic_DNA"/>
</dbReference>
<keyword evidence="1" id="KW-0812">Transmembrane</keyword>
<sequence>MQFCSIHEAWGNDAYISENFSLQNQKNINKKFKEKTIEKFKPLITDLDLISKKKSLNTCDNIIEHILNCPYCSKKIKNKLYSNFYNIIRNSIEEYKEPIILILITIFIILLINLIIKMD</sequence>
<keyword evidence="1" id="KW-1133">Transmembrane helix</keyword>
<evidence type="ECO:0000256" key="1">
    <source>
        <dbReference type="SAM" id="Phobius"/>
    </source>
</evidence>
<keyword evidence="1" id="KW-0472">Membrane</keyword>
<keyword evidence="3" id="KW-1185">Reference proteome</keyword>
<gene>
    <name evidence="2" type="ORF">crov167</name>
</gene>